<sequence length="152" mass="17210">MSHSSQFTVILRFKVQYQLHCTKEKHWSQAFGYNWCTHLQQCEEKRRSGAQQAKHKNFSCYFLSSKPKSTEATPLCQSPLSPSPELLSPPVLSPTTPLHQDHQLEGYMLLHTDTQSTCIATTTLTTMPLVDSLATITFRHESQVFPKAPCSV</sequence>
<dbReference type="EnsemblMetazoa" id="Aqu2.1.25544_001">
    <property type="protein sequence ID" value="Aqu2.1.25544_001"/>
    <property type="gene ID" value="Aqu2.1.25544"/>
</dbReference>
<accession>A0A1X7UC71</accession>
<name>A0A1X7UC71_AMPQE</name>
<dbReference type="AlphaFoldDB" id="A0A1X7UC71"/>
<reference evidence="1" key="1">
    <citation type="submission" date="2017-05" db="UniProtKB">
        <authorList>
            <consortium name="EnsemblMetazoa"/>
        </authorList>
    </citation>
    <scope>IDENTIFICATION</scope>
</reference>
<proteinExistence type="predicted"/>
<dbReference type="InParanoid" id="A0A1X7UC71"/>
<protein>
    <submittedName>
        <fullName evidence="1">Uncharacterized protein</fullName>
    </submittedName>
</protein>
<organism evidence="1">
    <name type="scientific">Amphimedon queenslandica</name>
    <name type="common">Sponge</name>
    <dbReference type="NCBI Taxonomy" id="400682"/>
    <lineage>
        <taxon>Eukaryota</taxon>
        <taxon>Metazoa</taxon>
        <taxon>Porifera</taxon>
        <taxon>Demospongiae</taxon>
        <taxon>Heteroscleromorpha</taxon>
        <taxon>Haplosclerida</taxon>
        <taxon>Niphatidae</taxon>
        <taxon>Amphimedon</taxon>
    </lineage>
</organism>
<evidence type="ECO:0000313" key="1">
    <source>
        <dbReference type="EnsemblMetazoa" id="Aqu2.1.25544_001"/>
    </source>
</evidence>